<dbReference type="EMBL" id="FNUY01000013">
    <property type="protein sequence ID" value="SEG77888.1"/>
    <property type="molecule type" value="Genomic_DNA"/>
</dbReference>
<dbReference type="RefSeq" id="WP_103875092.1">
    <property type="nucleotide sequence ID" value="NZ_FNUY01000013.1"/>
</dbReference>
<sequence>MEPPLGAAIAAPTRAAEATSASQPSATAPSATAQNALAPEQHRQRRFEASHHIETILGELGTIAEAANLMHLHYFIELTRQEAKNQTQRDRPDR</sequence>
<feature type="region of interest" description="Disordered" evidence="1">
    <location>
        <begin position="1"/>
        <end position="46"/>
    </location>
</feature>
<organism evidence="2 3">
    <name type="scientific">Bosea lathyri</name>
    <dbReference type="NCBI Taxonomy" id="1036778"/>
    <lineage>
        <taxon>Bacteria</taxon>
        <taxon>Pseudomonadati</taxon>
        <taxon>Pseudomonadota</taxon>
        <taxon>Alphaproteobacteria</taxon>
        <taxon>Hyphomicrobiales</taxon>
        <taxon>Boseaceae</taxon>
        <taxon>Bosea</taxon>
    </lineage>
</organism>
<dbReference type="Proteomes" id="UP000236743">
    <property type="component" value="Unassembled WGS sequence"/>
</dbReference>
<evidence type="ECO:0000313" key="2">
    <source>
        <dbReference type="EMBL" id="SEG77888.1"/>
    </source>
</evidence>
<feature type="compositionally biased region" description="Low complexity" evidence="1">
    <location>
        <begin position="7"/>
        <end position="39"/>
    </location>
</feature>
<reference evidence="2 3" key="1">
    <citation type="submission" date="2016-10" db="EMBL/GenBank/DDBJ databases">
        <authorList>
            <person name="de Groot N.N."/>
        </authorList>
    </citation>
    <scope>NUCLEOTIDE SEQUENCE [LARGE SCALE GENOMIC DNA]</scope>
    <source>
        <strain evidence="2 3">DSM 26656</strain>
    </source>
</reference>
<name>A0A1H6CYN7_9HYPH</name>
<dbReference type="OrthoDB" id="8163822at2"/>
<accession>A0A1H6CYN7</accession>
<protein>
    <submittedName>
        <fullName evidence="2">Uncharacterized protein</fullName>
    </submittedName>
</protein>
<keyword evidence="3" id="KW-1185">Reference proteome</keyword>
<gene>
    <name evidence="2" type="ORF">SAMN04488115_11365</name>
</gene>
<evidence type="ECO:0000313" key="3">
    <source>
        <dbReference type="Proteomes" id="UP000236743"/>
    </source>
</evidence>
<proteinExistence type="predicted"/>
<evidence type="ECO:0000256" key="1">
    <source>
        <dbReference type="SAM" id="MobiDB-lite"/>
    </source>
</evidence>
<dbReference type="AlphaFoldDB" id="A0A1H6CYN7"/>